<name>A0A8S2G1C6_9BILA</name>
<evidence type="ECO:0000313" key="4">
    <source>
        <dbReference type="EMBL" id="CAF4403394.1"/>
    </source>
</evidence>
<evidence type="ECO:0000256" key="2">
    <source>
        <dbReference type="SAM" id="Phobius"/>
    </source>
</evidence>
<feature type="compositionally biased region" description="Polar residues" evidence="1">
    <location>
        <begin position="57"/>
        <end position="69"/>
    </location>
</feature>
<evidence type="ECO:0000256" key="1">
    <source>
        <dbReference type="SAM" id="MobiDB-lite"/>
    </source>
</evidence>
<dbReference type="Proteomes" id="UP000682733">
    <property type="component" value="Unassembled WGS sequence"/>
</dbReference>
<keyword evidence="2" id="KW-1133">Transmembrane helix</keyword>
<protein>
    <submittedName>
        <fullName evidence="3">Uncharacterized protein</fullName>
    </submittedName>
</protein>
<keyword evidence="2" id="KW-0812">Transmembrane</keyword>
<keyword evidence="2" id="KW-0472">Membrane</keyword>
<evidence type="ECO:0000313" key="5">
    <source>
        <dbReference type="Proteomes" id="UP000677228"/>
    </source>
</evidence>
<gene>
    <name evidence="3" type="ORF">OVA965_LOCUS41860</name>
    <name evidence="4" type="ORF">TMI583_LOCUS43610</name>
</gene>
<feature type="region of interest" description="Disordered" evidence="1">
    <location>
        <begin position="47"/>
        <end position="69"/>
    </location>
</feature>
<dbReference type="EMBL" id="CAJNOK010049614">
    <property type="protein sequence ID" value="CAF1596827.1"/>
    <property type="molecule type" value="Genomic_DNA"/>
</dbReference>
<organism evidence="3 5">
    <name type="scientific">Didymodactylos carnosus</name>
    <dbReference type="NCBI Taxonomy" id="1234261"/>
    <lineage>
        <taxon>Eukaryota</taxon>
        <taxon>Metazoa</taxon>
        <taxon>Spiralia</taxon>
        <taxon>Gnathifera</taxon>
        <taxon>Rotifera</taxon>
        <taxon>Eurotatoria</taxon>
        <taxon>Bdelloidea</taxon>
        <taxon>Philodinida</taxon>
        <taxon>Philodinidae</taxon>
        <taxon>Didymodactylos</taxon>
    </lineage>
</organism>
<dbReference type="AlphaFoldDB" id="A0A8S2G1C6"/>
<sequence length="91" mass="10110">LYKRSDIVGRCSQASNLAVLIAAPLSAFFFVVLVVTAVVVWRWRKKKSSENLVPGSPLSSSSTGQVYDQSTKRGSYAFDRGYYNNTLSERL</sequence>
<dbReference type="EMBL" id="CAJOBA010073241">
    <property type="protein sequence ID" value="CAF4403394.1"/>
    <property type="molecule type" value="Genomic_DNA"/>
</dbReference>
<evidence type="ECO:0000313" key="3">
    <source>
        <dbReference type="EMBL" id="CAF1596827.1"/>
    </source>
</evidence>
<feature type="non-terminal residue" evidence="3">
    <location>
        <position position="1"/>
    </location>
</feature>
<feature type="transmembrane region" description="Helical" evidence="2">
    <location>
        <begin position="20"/>
        <end position="41"/>
    </location>
</feature>
<comment type="caution">
    <text evidence="3">The sequence shown here is derived from an EMBL/GenBank/DDBJ whole genome shotgun (WGS) entry which is preliminary data.</text>
</comment>
<accession>A0A8S2G1C6</accession>
<reference evidence="3" key="1">
    <citation type="submission" date="2021-02" db="EMBL/GenBank/DDBJ databases">
        <authorList>
            <person name="Nowell W R."/>
        </authorList>
    </citation>
    <scope>NUCLEOTIDE SEQUENCE</scope>
</reference>
<proteinExistence type="predicted"/>
<dbReference type="Proteomes" id="UP000677228">
    <property type="component" value="Unassembled WGS sequence"/>
</dbReference>